<protein>
    <submittedName>
        <fullName evidence="1">Uncharacterized protein</fullName>
    </submittedName>
</protein>
<dbReference type="EMBL" id="VXOY01000014">
    <property type="protein sequence ID" value="MYE38248.1"/>
    <property type="molecule type" value="Genomic_DNA"/>
</dbReference>
<reference evidence="1 2" key="1">
    <citation type="submission" date="2019-09" db="EMBL/GenBank/DDBJ databases">
        <title>Characterisation of the sponge microbiome using genome-centric metagenomics.</title>
        <authorList>
            <person name="Engelberts J.P."/>
            <person name="Robbins S.J."/>
            <person name="De Goeij J.M."/>
            <person name="Aranda M."/>
            <person name="Bell S.C."/>
            <person name="Webster N.S."/>
        </authorList>
    </citation>
    <scope>NUCLEOTIDE SEQUENCE [LARGE SCALE GENOMIC DNA]</scope>
    <source>
        <strain evidence="1">SB0662_bin_43</strain>
    </source>
</reference>
<dbReference type="AlphaFoldDB" id="A0A845DB26"/>
<sequence length="157" mass="17051">MTKVTEEQIVGSIMNSIIQADKGFVAGAIEQASRQMIEQGISIDKVEVLLKWKEIAMELQGSNIKTQGIFVGADSNDVIKYEGAVPEKELDRGKVMEAGNILGEVLLDMGIKKPSNKASYNSLIDLGTSSYFLSNQGVLAKNQLLKIAGILYDKGQE</sequence>
<organism evidence="1 2">
    <name type="scientific">Candidatus Spechtbacteria bacterium SB0662_bin_43</name>
    <dbReference type="NCBI Taxonomy" id="2604897"/>
    <lineage>
        <taxon>Bacteria</taxon>
        <taxon>Candidatus Spechtiibacteriota</taxon>
    </lineage>
</organism>
<comment type="caution">
    <text evidence="1">The sequence shown here is derived from an EMBL/GenBank/DDBJ whole genome shotgun (WGS) entry which is preliminary data.</text>
</comment>
<accession>A0A845DB26</accession>
<name>A0A845DB26_9BACT</name>
<evidence type="ECO:0000313" key="2">
    <source>
        <dbReference type="Proteomes" id="UP000449092"/>
    </source>
</evidence>
<evidence type="ECO:0000313" key="1">
    <source>
        <dbReference type="EMBL" id="MYE38248.1"/>
    </source>
</evidence>
<gene>
    <name evidence="1" type="ORF">F4X82_01860</name>
</gene>
<proteinExistence type="predicted"/>
<dbReference type="Proteomes" id="UP000449092">
    <property type="component" value="Unassembled WGS sequence"/>
</dbReference>